<proteinExistence type="inferred from homology"/>
<dbReference type="Pfam" id="PF02522">
    <property type="entry name" value="Antibiotic_NAT"/>
    <property type="match status" value="1"/>
</dbReference>
<keyword evidence="2 4" id="KW-0808">Transferase</keyword>
<reference evidence="4" key="2">
    <citation type="submission" date="2020-09" db="EMBL/GenBank/DDBJ databases">
        <authorList>
            <person name="Sun Q."/>
            <person name="Ohkuma M."/>
        </authorList>
    </citation>
    <scope>NUCLEOTIDE SEQUENCE</scope>
    <source>
        <strain evidence="4">JCM 19596</strain>
    </source>
</reference>
<dbReference type="InterPro" id="IPR028345">
    <property type="entry name" value="Antibiotic_NAT-like"/>
</dbReference>
<dbReference type="AlphaFoldDB" id="A0A830FMR9"/>
<protein>
    <submittedName>
        <fullName evidence="4">AAC(3) family N-acetyltransferase</fullName>
    </submittedName>
</protein>
<dbReference type="EMBL" id="BMPG01000002">
    <property type="protein sequence ID" value="GGL61893.1"/>
    <property type="molecule type" value="Genomic_DNA"/>
</dbReference>
<keyword evidence="3" id="KW-0012">Acyltransferase</keyword>
<dbReference type="GO" id="GO:0008080">
    <property type="term" value="F:N-acetyltransferase activity"/>
    <property type="evidence" value="ECO:0007669"/>
    <property type="project" value="InterPro"/>
</dbReference>
<evidence type="ECO:0000256" key="2">
    <source>
        <dbReference type="ARBA" id="ARBA00022679"/>
    </source>
</evidence>
<dbReference type="PANTHER" id="PTHR11104:SF0">
    <property type="entry name" value="SPBETA PROPHAGE-DERIVED AMINOGLYCOSIDE N(3')-ACETYLTRANSFERASE-LIKE PROTEIN YOKD"/>
    <property type="match status" value="1"/>
</dbReference>
<reference evidence="4" key="1">
    <citation type="journal article" date="2014" name="Int. J. Syst. Evol. Microbiol.">
        <title>Complete genome sequence of Corynebacterium casei LMG S-19264T (=DSM 44701T), isolated from a smear-ripened cheese.</title>
        <authorList>
            <consortium name="US DOE Joint Genome Institute (JGI-PGF)"/>
            <person name="Walter F."/>
            <person name="Albersmeier A."/>
            <person name="Kalinowski J."/>
            <person name="Ruckert C."/>
        </authorList>
    </citation>
    <scope>NUCLEOTIDE SEQUENCE</scope>
    <source>
        <strain evidence="4">JCM 19596</strain>
    </source>
</reference>
<keyword evidence="5" id="KW-1185">Reference proteome</keyword>
<dbReference type="RefSeq" id="WP_188978522.1">
    <property type="nucleotide sequence ID" value="NZ_BMPG01000002.1"/>
</dbReference>
<evidence type="ECO:0000313" key="4">
    <source>
        <dbReference type="EMBL" id="GGL61893.1"/>
    </source>
</evidence>
<comment type="similarity">
    <text evidence="1">Belongs to the antibiotic N-acetyltransferase family.</text>
</comment>
<name>A0A830FMR9_9EURY</name>
<dbReference type="GO" id="GO:0046677">
    <property type="term" value="P:response to antibiotic"/>
    <property type="evidence" value="ECO:0007669"/>
    <property type="project" value="InterPro"/>
</dbReference>
<dbReference type="InterPro" id="IPR003679">
    <property type="entry name" value="Amioglycoside_AcTrfase"/>
</dbReference>
<evidence type="ECO:0000256" key="3">
    <source>
        <dbReference type="ARBA" id="ARBA00023315"/>
    </source>
</evidence>
<evidence type="ECO:0000313" key="5">
    <source>
        <dbReference type="Proteomes" id="UP000607197"/>
    </source>
</evidence>
<gene>
    <name evidence="4" type="ORF">GCM10009039_20130</name>
</gene>
<organism evidence="4 5">
    <name type="scientific">Halocalculus aciditolerans</name>
    <dbReference type="NCBI Taxonomy" id="1383812"/>
    <lineage>
        <taxon>Archaea</taxon>
        <taxon>Methanobacteriati</taxon>
        <taxon>Methanobacteriota</taxon>
        <taxon>Stenosarchaea group</taxon>
        <taxon>Halobacteria</taxon>
        <taxon>Halobacteriales</taxon>
        <taxon>Halobacteriaceae</taxon>
        <taxon>Halocalculus</taxon>
    </lineage>
</organism>
<sequence length="270" mass="29152">MSEASAVERSERPVTKERLVEDFRALGVEAGDTLLVHSSLRALGWVPGGAQTVVDALQEAVTAAGTIVMPTHTSHLCSPEAWSNPPIPEAWLDEVRASMPAFDPVKTPTRGMGAVVECFRRYPDVVRSDHPQYSFAAWGADRDAIVEGHALDGGLGEASPLARVYDRDGRVLMLGTDYQTCTSLHLAEDRADYAKAETTEEGPVRADGERAWVEWIDIERSTDDFPVVGGAFEAARPDAVTEGEVGAGAGKLVSQRALVEYAAAWFGEER</sequence>
<accession>A0A830FMR9</accession>
<evidence type="ECO:0000256" key="1">
    <source>
        <dbReference type="ARBA" id="ARBA00006383"/>
    </source>
</evidence>
<dbReference type="PANTHER" id="PTHR11104">
    <property type="entry name" value="AMINOGLYCOSIDE N3-ACETYLTRANSFERASE"/>
    <property type="match status" value="1"/>
</dbReference>
<comment type="caution">
    <text evidence="4">The sequence shown here is derived from an EMBL/GenBank/DDBJ whole genome shotgun (WGS) entry which is preliminary data.</text>
</comment>
<dbReference type="SUPFAM" id="SSF110710">
    <property type="entry name" value="TTHA0583/YokD-like"/>
    <property type="match status" value="1"/>
</dbReference>
<dbReference type="Proteomes" id="UP000607197">
    <property type="component" value="Unassembled WGS sequence"/>
</dbReference>
<dbReference type="OrthoDB" id="312635at2157"/>